<dbReference type="STRING" id="56216.A0A1A6G5P6"/>
<evidence type="ECO:0000256" key="2">
    <source>
        <dbReference type="ARBA" id="ARBA00006127"/>
    </source>
</evidence>
<dbReference type="Gene3D" id="2.10.25.10">
    <property type="entry name" value="Laminin"/>
    <property type="match status" value="6"/>
</dbReference>
<dbReference type="InterPro" id="IPR018097">
    <property type="entry name" value="EGF_Ca-bd_CS"/>
</dbReference>
<dbReference type="SMART" id="SM00181">
    <property type="entry name" value="EGF"/>
    <property type="match status" value="6"/>
</dbReference>
<dbReference type="FunFam" id="2.10.25.10:FF:000257">
    <property type="entry name" value="Fibulin-1"/>
    <property type="match status" value="1"/>
</dbReference>
<evidence type="ECO:0000256" key="12">
    <source>
        <dbReference type="PROSITE-ProRule" id="PRU00076"/>
    </source>
</evidence>
<evidence type="ECO:0000313" key="17">
    <source>
        <dbReference type="Proteomes" id="UP000092124"/>
    </source>
</evidence>
<evidence type="ECO:0000256" key="6">
    <source>
        <dbReference type="ARBA" id="ARBA00022536"/>
    </source>
</evidence>
<dbReference type="FunFam" id="2.10.25.10:FF:000104">
    <property type="entry name" value="Fibulin-1"/>
    <property type="match status" value="1"/>
</dbReference>
<comment type="similarity">
    <text evidence="2">Belongs to the fibulin family.</text>
</comment>
<dbReference type="FunFam" id="2.10.25.10:FF:000241">
    <property type="entry name" value="Fibulin-1"/>
    <property type="match status" value="1"/>
</dbReference>
<dbReference type="PROSITE" id="PS01178">
    <property type="entry name" value="ANAPHYLATOXIN_2"/>
    <property type="match status" value="2"/>
</dbReference>
<evidence type="ECO:0000256" key="1">
    <source>
        <dbReference type="ARBA" id="ARBA00004498"/>
    </source>
</evidence>
<protein>
    <recommendedName>
        <fullName evidence="3">Fibulin-1</fullName>
    </recommendedName>
</protein>
<dbReference type="Pfam" id="PF22914">
    <property type="entry name" value="Fibulin_C"/>
    <property type="match status" value="1"/>
</dbReference>
<keyword evidence="7" id="KW-0732">Signal</keyword>
<dbReference type="GO" id="GO:0030198">
    <property type="term" value="P:extracellular matrix organization"/>
    <property type="evidence" value="ECO:0007669"/>
    <property type="project" value="InterPro"/>
</dbReference>
<dbReference type="PROSITE" id="PS01186">
    <property type="entry name" value="EGF_2"/>
    <property type="match status" value="2"/>
</dbReference>
<evidence type="ECO:0000256" key="4">
    <source>
        <dbReference type="ARBA" id="ARBA00022525"/>
    </source>
</evidence>
<evidence type="ECO:0000256" key="10">
    <source>
        <dbReference type="ARBA" id="ARBA00023157"/>
    </source>
</evidence>
<feature type="domain" description="EGF-like" evidence="15">
    <location>
        <begin position="340"/>
        <end position="382"/>
    </location>
</feature>
<feature type="domain" description="Anaphylatoxin-like" evidence="14">
    <location>
        <begin position="108"/>
        <end position="140"/>
    </location>
</feature>
<keyword evidence="10" id="KW-1015">Disulfide bond</keyword>
<keyword evidence="9" id="KW-0106">Calcium</keyword>
<sequence>MMMVMVMVVIMMMVVRMVIVMMMMVKMVMVVMMMVKMVMVVMMVVIMVIVVMVMVMMVMVVIQQGLDLHEEEARVEQLGSTKESWRSLCSACRMVQEQCCHNQLEELHCATGINLASEPDGCSTLHNNSSLETIFIKRCCHCCMLGRAAQARSQTCEPNLMISYQCGLVFRACCVKGQESSDFPRGDGGDLQDPAKIPDDEEQEDPYLNDRCRGGGPCKQQCRDTGDEVVCSCFVGYQLQSDGVSCEDINECITGSHNCRLGESCINTVGSFRCQRDSSCGTGYELTEDNNCKDIDECESGIHNCPPDFICQNTLGSFRCRPKLQCKSGFIQDALGNCIDVDECSPPAEPCGKGHHCLNSPGSFRCECKPGYYFDGISRTCVDIDECALPTGGHICSYRCINIPGSFQCSCPSSGYRLAPNGRNCQDIDECVTGIHNCSINETCFNIQGSFRCLSFECPENYRRSADTRCERLPCHENQECPRLPLRITYYHLSFPTNIQVPAVVFRMGPSSAVPGDSMQLAITAGNEEGFFTTRKVSHHSGVVALTKPIPEPRDLLLTVKMDLYRHGTVSSFVAKLYIFVSAEL</sequence>
<dbReference type="InterPro" id="IPR017048">
    <property type="entry name" value="Fibulin-1"/>
</dbReference>
<comment type="caution">
    <text evidence="16">The sequence shown here is derived from an EMBL/GenBank/DDBJ whole genome shotgun (WGS) entry which is preliminary data.</text>
</comment>
<dbReference type="Pfam" id="PF07645">
    <property type="entry name" value="EGF_CA"/>
    <property type="match status" value="3"/>
</dbReference>
<dbReference type="InterPro" id="IPR026823">
    <property type="entry name" value="cEGF"/>
</dbReference>
<reference evidence="16 17" key="1">
    <citation type="submission" date="2016-06" db="EMBL/GenBank/DDBJ databases">
        <title>The Draft Genome Sequence and Annotation of the Desert Woodrat Neotoma lepida.</title>
        <authorList>
            <person name="Campbell M."/>
            <person name="Oakeson K.F."/>
            <person name="Yandell M."/>
            <person name="Halpert J.R."/>
            <person name="Dearing D."/>
        </authorList>
    </citation>
    <scope>NUCLEOTIDE SEQUENCE [LARGE SCALE GENOMIC DNA]</scope>
    <source>
        <strain evidence="16">417</strain>
        <tissue evidence="16">Liver</tissue>
    </source>
</reference>
<evidence type="ECO:0000313" key="16">
    <source>
        <dbReference type="EMBL" id="OBS60662.1"/>
    </source>
</evidence>
<evidence type="ECO:0000256" key="8">
    <source>
        <dbReference type="ARBA" id="ARBA00022737"/>
    </source>
</evidence>
<dbReference type="PROSITE" id="PS01177">
    <property type="entry name" value="ANAPHYLATOXIN_1"/>
    <property type="match status" value="1"/>
</dbReference>
<comment type="subcellular location">
    <subcellularLocation>
        <location evidence="1">Secreted</location>
        <location evidence="1">Extracellular space</location>
        <location evidence="1">Extracellular matrix</location>
    </subcellularLocation>
</comment>
<dbReference type="InterPro" id="IPR000020">
    <property type="entry name" value="Anaphylatoxin/fibulin"/>
</dbReference>
<evidence type="ECO:0000256" key="5">
    <source>
        <dbReference type="ARBA" id="ARBA00022530"/>
    </source>
</evidence>
<dbReference type="CDD" id="cd00054">
    <property type="entry name" value="EGF_CA"/>
    <property type="match status" value="4"/>
</dbReference>
<keyword evidence="5" id="KW-0272">Extracellular matrix</keyword>
<evidence type="ECO:0000259" key="15">
    <source>
        <dbReference type="PROSITE" id="PS50026"/>
    </source>
</evidence>
<dbReference type="FunFam" id="2.10.25.10:FF:000150">
    <property type="entry name" value="Fibulin-1"/>
    <property type="match status" value="1"/>
</dbReference>
<dbReference type="PROSITE" id="PS01187">
    <property type="entry name" value="EGF_CA"/>
    <property type="match status" value="2"/>
</dbReference>
<dbReference type="GO" id="GO:0005576">
    <property type="term" value="C:extracellular region"/>
    <property type="evidence" value="ECO:0007669"/>
    <property type="project" value="InterPro"/>
</dbReference>
<keyword evidence="8" id="KW-0677">Repeat</keyword>
<dbReference type="FunFam" id="2.10.25.10:FF:000139">
    <property type="entry name" value="Fibulin-1"/>
    <property type="match status" value="1"/>
</dbReference>
<dbReference type="InterPro" id="IPR000152">
    <property type="entry name" value="EGF-type_Asp/Asn_hydroxyl_site"/>
</dbReference>
<feature type="domain" description="Anaphylatoxin-like" evidence="14">
    <location>
        <begin position="142"/>
        <end position="174"/>
    </location>
</feature>
<dbReference type="GO" id="GO:0016504">
    <property type="term" value="F:peptidase activator activity"/>
    <property type="evidence" value="ECO:0007669"/>
    <property type="project" value="InterPro"/>
</dbReference>
<dbReference type="InterPro" id="IPR001881">
    <property type="entry name" value="EGF-like_Ca-bd_dom"/>
</dbReference>
<keyword evidence="11" id="KW-0325">Glycoprotein</keyword>
<dbReference type="PANTHER" id="PTHR24050">
    <property type="entry name" value="PA14 DOMAIN-CONTAINING PROTEIN"/>
    <property type="match status" value="1"/>
</dbReference>
<dbReference type="PIRSF" id="PIRSF036313">
    <property type="entry name" value="Fibulin-1"/>
    <property type="match status" value="1"/>
</dbReference>
<dbReference type="SMART" id="SM00179">
    <property type="entry name" value="EGF_CA"/>
    <property type="match status" value="5"/>
</dbReference>
<feature type="domain" description="EGF-like" evidence="15">
    <location>
        <begin position="383"/>
        <end position="426"/>
    </location>
</feature>
<dbReference type="InterPro" id="IPR052235">
    <property type="entry name" value="Nephronectin_domain"/>
</dbReference>
<dbReference type="FunFam" id="2.10.25.10:FF:000108">
    <property type="entry name" value="Fibulin-1"/>
    <property type="match status" value="1"/>
</dbReference>
<comment type="caution">
    <text evidence="12">Lacks conserved residue(s) required for the propagation of feature annotation.</text>
</comment>
<name>A0A1A6G5P6_NEOLE</name>
<evidence type="ECO:0000256" key="11">
    <source>
        <dbReference type="ARBA" id="ARBA00023180"/>
    </source>
</evidence>
<dbReference type="AlphaFoldDB" id="A0A1A6G5P6"/>
<keyword evidence="17" id="KW-1185">Reference proteome</keyword>
<dbReference type="OrthoDB" id="4062651at2759"/>
<dbReference type="SMART" id="SM00104">
    <property type="entry name" value="ANATO"/>
    <property type="match status" value="2"/>
</dbReference>
<dbReference type="Pfam" id="PF12662">
    <property type="entry name" value="cEGF"/>
    <property type="match status" value="1"/>
</dbReference>
<dbReference type="InterPro" id="IPR055088">
    <property type="entry name" value="Fibulin_C"/>
</dbReference>
<evidence type="ECO:0000256" key="7">
    <source>
        <dbReference type="ARBA" id="ARBA00022729"/>
    </source>
</evidence>
<dbReference type="InterPro" id="IPR000742">
    <property type="entry name" value="EGF"/>
</dbReference>
<gene>
    <name evidence="16" type="ORF">A6R68_08209</name>
</gene>
<dbReference type="InterPro" id="IPR049883">
    <property type="entry name" value="NOTCH1_EGF-like"/>
</dbReference>
<organism evidence="16 17">
    <name type="scientific">Neotoma lepida</name>
    <name type="common">Desert woodrat</name>
    <dbReference type="NCBI Taxonomy" id="56216"/>
    <lineage>
        <taxon>Eukaryota</taxon>
        <taxon>Metazoa</taxon>
        <taxon>Chordata</taxon>
        <taxon>Craniata</taxon>
        <taxon>Vertebrata</taxon>
        <taxon>Euteleostomi</taxon>
        <taxon>Mammalia</taxon>
        <taxon>Eutheria</taxon>
        <taxon>Euarchontoglires</taxon>
        <taxon>Glires</taxon>
        <taxon>Rodentia</taxon>
        <taxon>Myomorpha</taxon>
        <taxon>Muroidea</taxon>
        <taxon>Cricetidae</taxon>
        <taxon>Neotominae</taxon>
        <taxon>Neotoma</taxon>
    </lineage>
</organism>
<dbReference type="PANTHER" id="PTHR24050:SF29">
    <property type="entry name" value="FIBULIN-1"/>
    <property type="match status" value="1"/>
</dbReference>
<accession>A0A1A6G5P6</accession>
<evidence type="ECO:0000256" key="13">
    <source>
        <dbReference type="SAM" id="MobiDB-lite"/>
    </source>
</evidence>
<evidence type="ECO:0000259" key="14">
    <source>
        <dbReference type="PROSITE" id="PS01178"/>
    </source>
</evidence>
<feature type="region of interest" description="Disordered" evidence="13">
    <location>
        <begin position="181"/>
        <end position="203"/>
    </location>
</feature>
<dbReference type="PROSITE" id="PS00010">
    <property type="entry name" value="ASX_HYDROXYL"/>
    <property type="match status" value="2"/>
</dbReference>
<dbReference type="CDD" id="cd00017">
    <property type="entry name" value="ANATO"/>
    <property type="match status" value="1"/>
</dbReference>
<dbReference type="SUPFAM" id="SSF57184">
    <property type="entry name" value="Growth factor receptor domain"/>
    <property type="match status" value="2"/>
</dbReference>
<evidence type="ECO:0000256" key="3">
    <source>
        <dbReference type="ARBA" id="ARBA00021554"/>
    </source>
</evidence>
<keyword evidence="6 12" id="KW-0245">EGF-like domain</keyword>
<dbReference type="InterPro" id="IPR009030">
    <property type="entry name" value="Growth_fac_rcpt_cys_sf"/>
</dbReference>
<keyword evidence="4" id="KW-0964">Secreted</keyword>
<proteinExistence type="inferred from homology"/>
<evidence type="ECO:0000256" key="9">
    <source>
        <dbReference type="ARBA" id="ARBA00022837"/>
    </source>
</evidence>
<dbReference type="EMBL" id="LZPO01107319">
    <property type="protein sequence ID" value="OBS60662.1"/>
    <property type="molecule type" value="Genomic_DNA"/>
</dbReference>
<dbReference type="GO" id="GO:0005509">
    <property type="term" value="F:calcium ion binding"/>
    <property type="evidence" value="ECO:0007669"/>
    <property type="project" value="InterPro"/>
</dbReference>
<dbReference type="Proteomes" id="UP000092124">
    <property type="component" value="Unassembled WGS sequence"/>
</dbReference>
<dbReference type="PROSITE" id="PS50026">
    <property type="entry name" value="EGF_3"/>
    <property type="match status" value="2"/>
</dbReference>